<dbReference type="PANTHER" id="PTHR43806">
    <property type="entry name" value="PEPTIDASE S8"/>
    <property type="match status" value="1"/>
</dbReference>
<keyword evidence="3 5" id="KW-0378">Hydrolase</keyword>
<feature type="active site" description="Charge relay system" evidence="5">
    <location>
        <position position="243"/>
    </location>
</feature>
<evidence type="ECO:0000256" key="5">
    <source>
        <dbReference type="PROSITE-ProRule" id="PRU01240"/>
    </source>
</evidence>
<dbReference type="PROSITE" id="PS51892">
    <property type="entry name" value="SUBTILASE"/>
    <property type="match status" value="1"/>
</dbReference>
<evidence type="ECO:0000313" key="8">
    <source>
        <dbReference type="Proteomes" id="UP001374893"/>
    </source>
</evidence>
<evidence type="ECO:0000259" key="6">
    <source>
        <dbReference type="Pfam" id="PF00082"/>
    </source>
</evidence>
<sequence length="441" mass="45806">MFPTGAVSDACWALARLNDAESAPDETVYAYPDTPNKVRLYLIDTAVDNSGGWFDTNENLTVGNSIIVGGDSGSSAFLHGTQMLSIIAGPGSGAAQGTPIEVVSFDVYPDGEGSASSAGLVADAVLEATEHFQLNGGTALICIASGSAAEGQSSTLRYAIESAVEEGLPVVVSAGNNNGADASRYVPSAYGSTEGVVCVGATGIDNEVYPVSNIGEAVDLYAPGDAVVCFGPGGIETAAYGTSPATALATAAALIELSINPALSPAELEARLKTEAFAAEVALLQISTDSDSDGMDDELETFFGSNPFDRTSRSRGLHVDSTRDLIEVSMEIPIELLTLPGTQVLSDGRAWRIWRSNNLSEWSDLSWFAVPTVVLGETGLASIRFAVPAGESRSYYQLEVSPDGDTWATRSILLFSPALPDLSLDGPGTEIETNVLGLGQR</sequence>
<evidence type="ECO:0000256" key="2">
    <source>
        <dbReference type="ARBA" id="ARBA00022670"/>
    </source>
</evidence>
<dbReference type="Proteomes" id="UP001374893">
    <property type="component" value="Chromosome"/>
</dbReference>
<dbReference type="EMBL" id="AP024702">
    <property type="protein sequence ID" value="BCX49524.1"/>
    <property type="molecule type" value="Genomic_DNA"/>
</dbReference>
<dbReference type="Pfam" id="PF00082">
    <property type="entry name" value="Peptidase_S8"/>
    <property type="match status" value="1"/>
</dbReference>
<evidence type="ECO:0000256" key="4">
    <source>
        <dbReference type="ARBA" id="ARBA00022825"/>
    </source>
</evidence>
<evidence type="ECO:0000256" key="3">
    <source>
        <dbReference type="ARBA" id="ARBA00022801"/>
    </source>
</evidence>
<reference evidence="7 8" key="1">
    <citation type="submission" date="2021-06" db="EMBL/GenBank/DDBJ databases">
        <title>Complete genome of Haloferula helveola possessing various polysaccharide degrading enzymes.</title>
        <authorList>
            <person name="Takami H."/>
            <person name="Huang C."/>
            <person name="Hamasaki K."/>
        </authorList>
    </citation>
    <scope>NUCLEOTIDE SEQUENCE [LARGE SCALE GENOMIC DNA]</scope>
    <source>
        <strain evidence="7 8">CN-1</strain>
    </source>
</reference>
<feature type="active site" description="Charge relay system" evidence="5">
    <location>
        <position position="44"/>
    </location>
</feature>
<evidence type="ECO:0000256" key="1">
    <source>
        <dbReference type="ARBA" id="ARBA00011073"/>
    </source>
</evidence>
<dbReference type="InterPro" id="IPR050131">
    <property type="entry name" value="Peptidase_S8_subtilisin-like"/>
</dbReference>
<keyword evidence="8" id="KW-1185">Reference proteome</keyword>
<gene>
    <name evidence="7" type="ORF">HAHE_34320</name>
</gene>
<accession>A0ABN6HAF4</accession>
<keyword evidence="2 5" id="KW-0645">Protease</keyword>
<proteinExistence type="inferred from homology"/>
<dbReference type="Gene3D" id="3.40.50.200">
    <property type="entry name" value="Peptidase S8/S53 domain"/>
    <property type="match status" value="1"/>
</dbReference>
<dbReference type="PANTHER" id="PTHR43806:SF11">
    <property type="entry name" value="CEREVISIN-RELATED"/>
    <property type="match status" value="1"/>
</dbReference>
<dbReference type="InterPro" id="IPR000209">
    <property type="entry name" value="Peptidase_S8/S53_dom"/>
</dbReference>
<keyword evidence="4 5" id="KW-0720">Serine protease</keyword>
<name>A0ABN6HAF4_9BACT</name>
<feature type="domain" description="Peptidase S8/S53" evidence="6">
    <location>
        <begin position="72"/>
        <end position="288"/>
    </location>
</feature>
<dbReference type="InterPro" id="IPR036852">
    <property type="entry name" value="Peptidase_S8/S53_dom_sf"/>
</dbReference>
<comment type="similarity">
    <text evidence="1 5">Belongs to the peptidase S8 family.</text>
</comment>
<protein>
    <recommendedName>
        <fullName evidence="6">Peptidase S8/S53 domain-containing protein</fullName>
    </recommendedName>
</protein>
<organism evidence="7 8">
    <name type="scientific">Haloferula helveola</name>
    <dbReference type="NCBI Taxonomy" id="490095"/>
    <lineage>
        <taxon>Bacteria</taxon>
        <taxon>Pseudomonadati</taxon>
        <taxon>Verrucomicrobiota</taxon>
        <taxon>Verrucomicrobiia</taxon>
        <taxon>Verrucomicrobiales</taxon>
        <taxon>Verrucomicrobiaceae</taxon>
        <taxon>Haloferula</taxon>
    </lineage>
</organism>
<feature type="active site" description="Charge relay system" evidence="5">
    <location>
        <position position="79"/>
    </location>
</feature>
<evidence type="ECO:0000313" key="7">
    <source>
        <dbReference type="EMBL" id="BCX49524.1"/>
    </source>
</evidence>
<dbReference type="SUPFAM" id="SSF52743">
    <property type="entry name" value="Subtilisin-like"/>
    <property type="match status" value="1"/>
</dbReference>